<evidence type="ECO:0000256" key="1">
    <source>
        <dbReference type="ARBA" id="ARBA00001966"/>
    </source>
</evidence>
<dbReference type="GO" id="GO:0019104">
    <property type="term" value="F:DNA N-glycosylase activity"/>
    <property type="evidence" value="ECO:0007669"/>
    <property type="project" value="UniProtKB-ARBA"/>
</dbReference>
<dbReference type="GO" id="GO:0046872">
    <property type="term" value="F:metal ion binding"/>
    <property type="evidence" value="ECO:0007669"/>
    <property type="project" value="UniProtKB-KW"/>
</dbReference>
<keyword evidence="9" id="KW-0234">DNA repair</keyword>
<evidence type="ECO:0000313" key="13">
    <source>
        <dbReference type="Proteomes" id="UP000002376"/>
    </source>
</evidence>
<reference evidence="12 13" key="1">
    <citation type="journal article" date="2010" name="Stand. Genomic Sci.">
        <title>Complete genome sequence of Thermosphaera aggregans type strain (M11TL).</title>
        <authorList>
            <person name="Spring S."/>
            <person name="Rachel R."/>
            <person name="Lapidus A."/>
            <person name="Davenport K."/>
            <person name="Tice H."/>
            <person name="Copeland A."/>
            <person name="Cheng J.F."/>
            <person name="Lucas S."/>
            <person name="Chen F."/>
            <person name="Nolan M."/>
            <person name="Bruce D."/>
            <person name="Goodwin L."/>
            <person name="Pitluck S."/>
            <person name="Ivanova N."/>
            <person name="Mavromatis K."/>
            <person name="Ovchinnikova G."/>
            <person name="Pati A."/>
            <person name="Chen A."/>
            <person name="Palaniappan K."/>
            <person name="Land M."/>
            <person name="Hauser L."/>
            <person name="Chang Y.J."/>
            <person name="Jeffries C.C."/>
            <person name="Brettin T."/>
            <person name="Detter J.C."/>
            <person name="Tapia R."/>
            <person name="Han C."/>
            <person name="Heimerl T."/>
            <person name="Weikl F."/>
            <person name="Brambilla E."/>
            <person name="Goker M."/>
            <person name="Bristow J."/>
            <person name="Eisen J.A."/>
            <person name="Markowitz V."/>
            <person name="Hugenholtz P."/>
            <person name="Kyrpides N.C."/>
            <person name="Klenk H.P."/>
        </authorList>
    </citation>
    <scope>NUCLEOTIDE SEQUENCE [LARGE SCALE GENOMIC DNA]</scope>
    <source>
        <strain evidence="13">DSM 11486 / M11TL</strain>
    </source>
</reference>
<proteinExistence type="inferred from homology"/>
<keyword evidence="10" id="KW-0326">Glycosidase</keyword>
<dbReference type="GO" id="GO:0051539">
    <property type="term" value="F:4 iron, 4 sulfur cluster binding"/>
    <property type="evidence" value="ECO:0007669"/>
    <property type="project" value="UniProtKB-KW"/>
</dbReference>
<dbReference type="Proteomes" id="UP000002376">
    <property type="component" value="Chromosome"/>
</dbReference>
<dbReference type="SMART" id="SM00525">
    <property type="entry name" value="FES"/>
    <property type="match status" value="1"/>
</dbReference>
<dbReference type="OrthoDB" id="19248at2157"/>
<keyword evidence="5" id="KW-0227">DNA damage</keyword>
<dbReference type="InterPro" id="IPR011257">
    <property type="entry name" value="DNA_glycosylase"/>
</dbReference>
<name>D5U1D4_THEAM</name>
<evidence type="ECO:0000256" key="5">
    <source>
        <dbReference type="ARBA" id="ARBA00022763"/>
    </source>
</evidence>
<evidence type="ECO:0000259" key="11">
    <source>
        <dbReference type="SMART" id="SM00478"/>
    </source>
</evidence>
<evidence type="ECO:0000256" key="7">
    <source>
        <dbReference type="ARBA" id="ARBA00023004"/>
    </source>
</evidence>
<dbReference type="EMBL" id="CP001939">
    <property type="protein sequence ID" value="ADG90934.1"/>
    <property type="molecule type" value="Genomic_DNA"/>
</dbReference>
<dbReference type="CDD" id="cd00056">
    <property type="entry name" value="ENDO3c"/>
    <property type="match status" value="1"/>
</dbReference>
<gene>
    <name evidence="12" type="ordered locus">Tagg_0661</name>
</gene>
<sequence>MRIGDIILEKLEKFYNLDEEEFTVSYVSKTSLFEFIVAVVLSQNTSDKNAVKALENLRKRFGVINPESVLNVGIEELADLIKPAGIHRERSRILLELAKIFCENMFEEKLIREVEKNDVEASRKILMRLPGVGPKTADVVLLVFFGKPVFPVDTHIRRITKRLGYVKKDNYYEISNFWASNTSQTNYMSLHLLLIAHGRRTCRALKPFCETCPINGFCEHGRRVVGSGQG</sequence>
<dbReference type="Pfam" id="PF00730">
    <property type="entry name" value="HhH-GPD"/>
    <property type="match status" value="1"/>
</dbReference>
<feature type="domain" description="HhH-GPD" evidence="11">
    <location>
        <begin position="41"/>
        <end position="200"/>
    </location>
</feature>
<protein>
    <submittedName>
        <fullName evidence="12">HhH-GPD family protein</fullName>
    </submittedName>
</protein>
<evidence type="ECO:0000256" key="4">
    <source>
        <dbReference type="ARBA" id="ARBA00022723"/>
    </source>
</evidence>
<evidence type="ECO:0000256" key="10">
    <source>
        <dbReference type="ARBA" id="ARBA00023295"/>
    </source>
</evidence>
<evidence type="ECO:0000256" key="3">
    <source>
        <dbReference type="ARBA" id="ARBA00022485"/>
    </source>
</evidence>
<dbReference type="STRING" id="633148.Tagg_0661"/>
<keyword evidence="6" id="KW-0378">Hydrolase</keyword>
<evidence type="ECO:0000256" key="2">
    <source>
        <dbReference type="ARBA" id="ARBA00008343"/>
    </source>
</evidence>
<dbReference type="PANTHER" id="PTHR10359">
    <property type="entry name" value="A/G-SPECIFIC ADENINE GLYCOSYLASE/ENDONUCLEASE III"/>
    <property type="match status" value="1"/>
</dbReference>
<dbReference type="SMART" id="SM00478">
    <property type="entry name" value="ENDO3c"/>
    <property type="match status" value="1"/>
</dbReference>
<reference evidence="13" key="2">
    <citation type="journal article" date="2010" name="Stand. Genomic Sci.">
        <title>Complete genome sequence of Thermosphaera aggregans type strain (M11TLT).</title>
        <authorList>
            <person name="Spring S."/>
            <person name="Rachel R."/>
            <person name="Lapidus A."/>
            <person name="Davenport K."/>
            <person name="Tice H."/>
            <person name="Copeland A."/>
            <person name="Cheng J.-F."/>
            <person name="Lucas S."/>
            <person name="Chen F."/>
            <person name="Nolan M."/>
            <person name="Bruce D."/>
            <person name="Goodwin L."/>
            <person name="Pitluck S."/>
            <person name="Ivanova N."/>
            <person name="Mavromatis K."/>
            <person name="Ovchinnikova G."/>
            <person name="Pati A."/>
            <person name="Chen A."/>
            <person name="Palaniappan K."/>
            <person name="Land M."/>
            <person name="Hauser L."/>
            <person name="Chang Y.-J."/>
            <person name="Jeffries C.C."/>
            <person name="Brettin T."/>
            <person name="Detter J.C."/>
            <person name="Tapia R."/>
            <person name="Han C."/>
            <person name="Heimerl T."/>
            <person name="Weikl F."/>
            <person name="Brambilla E."/>
            <person name="Goker M."/>
            <person name="Bristow J."/>
            <person name="Eisen J.A."/>
            <person name="Markowitz V."/>
            <person name="Hugenholtz P."/>
            <person name="Kyrpides N.C."/>
            <person name="Klenk H.-P."/>
        </authorList>
    </citation>
    <scope>NUCLEOTIDE SEQUENCE [LARGE SCALE GENOMIC DNA]</scope>
    <source>
        <strain evidence="13">DSM 11486 / M11TL</strain>
    </source>
</reference>
<keyword evidence="7" id="KW-0408">Iron</keyword>
<evidence type="ECO:0000256" key="6">
    <source>
        <dbReference type="ARBA" id="ARBA00022801"/>
    </source>
</evidence>
<keyword evidence="3" id="KW-0004">4Fe-4S</keyword>
<dbReference type="Pfam" id="PF00633">
    <property type="entry name" value="HHH"/>
    <property type="match status" value="1"/>
</dbReference>
<dbReference type="GeneID" id="9165675"/>
<evidence type="ECO:0000256" key="9">
    <source>
        <dbReference type="ARBA" id="ARBA00023204"/>
    </source>
</evidence>
<dbReference type="GO" id="GO:0006285">
    <property type="term" value="P:base-excision repair, AP site formation"/>
    <property type="evidence" value="ECO:0007669"/>
    <property type="project" value="TreeGrafter"/>
</dbReference>
<dbReference type="KEGG" id="tag:Tagg_0661"/>
<dbReference type="PIRSF" id="PIRSF001435">
    <property type="entry name" value="Nth"/>
    <property type="match status" value="1"/>
</dbReference>
<dbReference type="eggNOG" id="arCOG00459">
    <property type="taxonomic scope" value="Archaea"/>
</dbReference>
<organism evidence="12 13">
    <name type="scientific">Thermosphaera aggregans (strain DSM 11486 / M11TL)</name>
    <dbReference type="NCBI Taxonomy" id="633148"/>
    <lineage>
        <taxon>Archaea</taxon>
        <taxon>Thermoproteota</taxon>
        <taxon>Thermoprotei</taxon>
        <taxon>Desulfurococcales</taxon>
        <taxon>Desulfurococcaceae</taxon>
        <taxon>Thermosphaera</taxon>
    </lineage>
</organism>
<accession>D5U1D4</accession>
<reference key="3">
    <citation type="submission" date="2010-02" db="EMBL/GenBank/DDBJ databases">
        <title>Complete genome sequence of Thermosphaera aggregans type strain (M11TL).</title>
        <authorList>
            <consortium name="US DOE Joint Genome Institute (JGI-PGF)"/>
            <person name="Spring S."/>
            <person name="Lapidus A."/>
            <person name="Munk C."/>
            <person name="Schroeder M."/>
            <person name="Glavina Del Rio T."/>
            <person name="Tice H."/>
            <person name="Copeland A."/>
            <person name="Cheng J.-F."/>
            <person name="Lucas S."/>
            <person name="Chen F."/>
            <person name="Nolan M."/>
            <person name="Bruce D."/>
            <person name="Goodwin L."/>
            <person name="Pitluck S."/>
            <person name="Ivanova N."/>
            <person name="Mavromatis K."/>
            <person name="Ovchinnikova G."/>
            <person name="Pati A."/>
            <person name="Chen A."/>
            <person name="Palaniappan K."/>
            <person name="Land M."/>
            <person name="Hauser L."/>
            <person name="Chang Y.-J."/>
            <person name="Jeffries C.C."/>
            <person name="Brettin T."/>
            <person name="Detter J.C."/>
            <person name="Tapia R."/>
            <person name="Han C."/>
            <person name="Chain P."/>
            <person name="Heimerl T."/>
            <person name="Weik F."/>
            <person name="Goker M."/>
            <person name="Rachel R."/>
            <person name="Bristow J."/>
            <person name="Eisen J.A."/>
            <person name="Markowitz V."/>
            <person name="Hugenholtz P."/>
            <person name="Kyrpides N.C."/>
            <person name="Klenk H.-P."/>
        </authorList>
    </citation>
    <scope>NUCLEOTIDE SEQUENCE</scope>
    <source>
        <strain>DSM 11486</strain>
    </source>
</reference>
<evidence type="ECO:0000256" key="8">
    <source>
        <dbReference type="ARBA" id="ARBA00023014"/>
    </source>
</evidence>
<dbReference type="HOGENOM" id="CLU_012862_3_4_2"/>
<dbReference type="Gene3D" id="1.10.340.30">
    <property type="entry name" value="Hypothetical protein, domain 2"/>
    <property type="match status" value="1"/>
</dbReference>
<comment type="similarity">
    <text evidence="2">Belongs to the Nth/MutY family.</text>
</comment>
<comment type="cofactor">
    <cofactor evidence="1">
        <name>[4Fe-4S] cluster</name>
        <dbReference type="ChEBI" id="CHEBI:49883"/>
    </cofactor>
</comment>
<evidence type="ECO:0000313" key="12">
    <source>
        <dbReference type="EMBL" id="ADG90934.1"/>
    </source>
</evidence>
<dbReference type="InterPro" id="IPR000445">
    <property type="entry name" value="HhH_motif"/>
</dbReference>
<dbReference type="AlphaFoldDB" id="D5U1D4"/>
<dbReference type="InterPro" id="IPR003651">
    <property type="entry name" value="Endonuclease3_FeS-loop_motif"/>
</dbReference>
<dbReference type="RefSeq" id="WP_013129527.1">
    <property type="nucleotide sequence ID" value="NC_014160.1"/>
</dbReference>
<dbReference type="SUPFAM" id="SSF48150">
    <property type="entry name" value="DNA-glycosylase"/>
    <property type="match status" value="1"/>
</dbReference>
<keyword evidence="13" id="KW-1185">Reference proteome</keyword>
<keyword evidence="4" id="KW-0479">Metal-binding</keyword>
<dbReference type="InterPro" id="IPR003265">
    <property type="entry name" value="HhH-GPD_domain"/>
</dbReference>
<dbReference type="PANTHER" id="PTHR10359:SF18">
    <property type="entry name" value="ENDONUCLEASE III"/>
    <property type="match status" value="1"/>
</dbReference>
<dbReference type="InterPro" id="IPR023170">
    <property type="entry name" value="HhH_base_excis_C"/>
</dbReference>
<dbReference type="GO" id="GO:0003677">
    <property type="term" value="F:DNA binding"/>
    <property type="evidence" value="ECO:0007669"/>
    <property type="project" value="InterPro"/>
</dbReference>
<dbReference type="Gene3D" id="1.10.1670.10">
    <property type="entry name" value="Helix-hairpin-Helix base-excision DNA repair enzymes (C-terminal)"/>
    <property type="match status" value="1"/>
</dbReference>
<keyword evidence="8" id="KW-0411">Iron-sulfur</keyword>